<evidence type="ECO:0000259" key="3">
    <source>
        <dbReference type="PROSITE" id="PS51462"/>
    </source>
</evidence>
<dbReference type="Pfam" id="PF00293">
    <property type="entry name" value="NUDIX"/>
    <property type="match status" value="1"/>
</dbReference>
<feature type="domain" description="Nudix hydrolase" evidence="3">
    <location>
        <begin position="19"/>
        <end position="147"/>
    </location>
</feature>
<dbReference type="InterPro" id="IPR015797">
    <property type="entry name" value="NUDIX_hydrolase-like_dom_sf"/>
</dbReference>
<dbReference type="PANTHER" id="PTHR43046">
    <property type="entry name" value="GDP-MANNOSE MANNOSYL HYDROLASE"/>
    <property type="match status" value="1"/>
</dbReference>
<dbReference type="CDD" id="cd18879">
    <property type="entry name" value="NUDIX_Hydrolase"/>
    <property type="match status" value="1"/>
</dbReference>
<organism evidence="4 5">
    <name type="scientific">Plantactinospora alkalitolerans</name>
    <dbReference type="NCBI Taxonomy" id="2789879"/>
    <lineage>
        <taxon>Bacteria</taxon>
        <taxon>Bacillati</taxon>
        <taxon>Actinomycetota</taxon>
        <taxon>Actinomycetes</taxon>
        <taxon>Micromonosporales</taxon>
        <taxon>Micromonosporaceae</taxon>
        <taxon>Plantactinospora</taxon>
    </lineage>
</organism>
<evidence type="ECO:0000256" key="1">
    <source>
        <dbReference type="ARBA" id="ARBA00001946"/>
    </source>
</evidence>
<dbReference type="InterPro" id="IPR020084">
    <property type="entry name" value="NUDIX_hydrolase_CS"/>
</dbReference>
<keyword evidence="2" id="KW-0378">Hydrolase</keyword>
<dbReference type="PROSITE" id="PS51462">
    <property type="entry name" value="NUDIX"/>
    <property type="match status" value="1"/>
</dbReference>
<dbReference type="SUPFAM" id="SSF55811">
    <property type="entry name" value="Nudix"/>
    <property type="match status" value="1"/>
</dbReference>
<name>A0ABS0GQ16_9ACTN</name>
<dbReference type="InterPro" id="IPR000086">
    <property type="entry name" value="NUDIX_hydrolase_dom"/>
</dbReference>
<dbReference type="Proteomes" id="UP000638560">
    <property type="component" value="Unassembled WGS sequence"/>
</dbReference>
<evidence type="ECO:0000313" key="4">
    <source>
        <dbReference type="EMBL" id="MBF9128144.1"/>
    </source>
</evidence>
<dbReference type="RefSeq" id="WP_196199805.1">
    <property type="nucleotide sequence ID" value="NZ_JADPUN010000059.1"/>
</dbReference>
<dbReference type="PANTHER" id="PTHR43046:SF16">
    <property type="entry name" value="ADP-RIBOSE PYROPHOSPHATASE YJHB-RELATED"/>
    <property type="match status" value="1"/>
</dbReference>
<dbReference type="PROSITE" id="PS00893">
    <property type="entry name" value="NUDIX_BOX"/>
    <property type="match status" value="1"/>
</dbReference>
<dbReference type="EMBL" id="JADPUN010000059">
    <property type="protein sequence ID" value="MBF9128144.1"/>
    <property type="molecule type" value="Genomic_DNA"/>
</dbReference>
<evidence type="ECO:0000313" key="5">
    <source>
        <dbReference type="Proteomes" id="UP000638560"/>
    </source>
</evidence>
<comment type="cofactor">
    <cofactor evidence="1">
        <name>Mg(2+)</name>
        <dbReference type="ChEBI" id="CHEBI:18420"/>
    </cofactor>
</comment>
<accession>A0ABS0GQ16</accession>
<keyword evidence="5" id="KW-1185">Reference proteome</keyword>
<protein>
    <submittedName>
        <fullName evidence="4">NUDIX domain-containing protein</fullName>
    </submittedName>
</protein>
<sequence length="170" mass="18590">MTVPEYVTRLRKAVGHDLLWLPSVSAVVLNDAGELLLGKRADDGRWSVLSGFVEPDEQPAQTVVREVYEEAGVRVTPERVSSVLAHPHTYPNGDQCQFLNIGFRCRYVDGVARVNDDESVAVEWFPPDELPPLDEHARITITQALAPAGTGTWFATDAATDASAASVFRS</sequence>
<comment type="caution">
    <text evidence="4">The sequence shown here is derived from an EMBL/GenBank/DDBJ whole genome shotgun (WGS) entry which is preliminary data.</text>
</comment>
<evidence type="ECO:0000256" key="2">
    <source>
        <dbReference type="ARBA" id="ARBA00022801"/>
    </source>
</evidence>
<gene>
    <name evidence="4" type="ORF">I0C86_03920</name>
</gene>
<dbReference type="Gene3D" id="3.90.79.10">
    <property type="entry name" value="Nucleoside Triphosphate Pyrophosphohydrolase"/>
    <property type="match status" value="1"/>
</dbReference>
<proteinExistence type="predicted"/>
<reference evidence="4 5" key="1">
    <citation type="submission" date="2020-11" db="EMBL/GenBank/DDBJ databases">
        <title>A novel isolate from a Black sea contaminated sediment with potential to produce alkanes: Plantactinospora alkalitolerans sp. nov.</title>
        <authorList>
            <person name="Carro L."/>
            <person name="Veyisoglu A."/>
            <person name="Guven K."/>
            <person name="Schumann P."/>
            <person name="Klenk H.-P."/>
            <person name="Sahin N."/>
        </authorList>
    </citation>
    <scope>NUCLEOTIDE SEQUENCE [LARGE SCALE GENOMIC DNA]</scope>
    <source>
        <strain evidence="4 5">S1510</strain>
    </source>
</reference>